<dbReference type="AlphaFoldDB" id="G2YFQ7"/>
<gene>
    <name evidence="1" type="ORF">BofuT4_uP024140.1</name>
</gene>
<accession>G2YFQ7</accession>
<organism evidence="1 2">
    <name type="scientific">Botryotinia fuckeliana (strain T4)</name>
    <name type="common">Noble rot fungus</name>
    <name type="synonym">Botrytis cinerea</name>
    <dbReference type="NCBI Taxonomy" id="999810"/>
    <lineage>
        <taxon>Eukaryota</taxon>
        <taxon>Fungi</taxon>
        <taxon>Dikarya</taxon>
        <taxon>Ascomycota</taxon>
        <taxon>Pezizomycotina</taxon>
        <taxon>Leotiomycetes</taxon>
        <taxon>Helotiales</taxon>
        <taxon>Sclerotiniaceae</taxon>
        <taxon>Botrytis</taxon>
    </lineage>
</organism>
<sequence>MARRSLQRETQISALPEVRHVARSSVHQELMINRAPYHCLQRVTIADHFSHFCCALWATTNCYREPARLVRGSRSC</sequence>
<dbReference type="HOGENOM" id="CLU_2654211_0_0_1"/>
<evidence type="ECO:0000313" key="1">
    <source>
        <dbReference type="EMBL" id="CCD50605.1"/>
    </source>
</evidence>
<name>G2YFQ7_BOTF4</name>
<protein>
    <submittedName>
        <fullName evidence="1">Uncharacterized protein</fullName>
    </submittedName>
</protein>
<proteinExistence type="predicted"/>
<dbReference type="Proteomes" id="UP000008177">
    <property type="component" value="Unplaced contigs"/>
</dbReference>
<dbReference type="EMBL" id="FQ790327">
    <property type="protein sequence ID" value="CCD50605.1"/>
    <property type="molecule type" value="Genomic_DNA"/>
</dbReference>
<reference evidence="2" key="1">
    <citation type="journal article" date="2011" name="PLoS Genet.">
        <title>Genomic analysis of the necrotrophic fungal pathogens Sclerotinia sclerotiorum and Botrytis cinerea.</title>
        <authorList>
            <person name="Amselem J."/>
            <person name="Cuomo C.A."/>
            <person name="van Kan J.A."/>
            <person name="Viaud M."/>
            <person name="Benito E.P."/>
            <person name="Couloux A."/>
            <person name="Coutinho P.M."/>
            <person name="de Vries R.P."/>
            <person name="Dyer P.S."/>
            <person name="Fillinger S."/>
            <person name="Fournier E."/>
            <person name="Gout L."/>
            <person name="Hahn M."/>
            <person name="Kohn L."/>
            <person name="Lapalu N."/>
            <person name="Plummer K.M."/>
            <person name="Pradier J.M."/>
            <person name="Quevillon E."/>
            <person name="Sharon A."/>
            <person name="Simon A."/>
            <person name="ten Have A."/>
            <person name="Tudzynski B."/>
            <person name="Tudzynski P."/>
            <person name="Wincker P."/>
            <person name="Andrew M."/>
            <person name="Anthouard V."/>
            <person name="Beever R.E."/>
            <person name="Beffa R."/>
            <person name="Benoit I."/>
            <person name="Bouzid O."/>
            <person name="Brault B."/>
            <person name="Chen Z."/>
            <person name="Choquer M."/>
            <person name="Collemare J."/>
            <person name="Cotton P."/>
            <person name="Danchin E.G."/>
            <person name="Da Silva C."/>
            <person name="Gautier A."/>
            <person name="Giraud C."/>
            <person name="Giraud T."/>
            <person name="Gonzalez C."/>
            <person name="Grossetete S."/>
            <person name="Guldener U."/>
            <person name="Henrissat B."/>
            <person name="Howlett B.J."/>
            <person name="Kodira C."/>
            <person name="Kretschmer M."/>
            <person name="Lappartient A."/>
            <person name="Leroch M."/>
            <person name="Levis C."/>
            <person name="Mauceli E."/>
            <person name="Neuveglise C."/>
            <person name="Oeser B."/>
            <person name="Pearson M."/>
            <person name="Poulain J."/>
            <person name="Poussereau N."/>
            <person name="Quesneville H."/>
            <person name="Rascle C."/>
            <person name="Schumacher J."/>
            <person name="Segurens B."/>
            <person name="Sexton A."/>
            <person name="Silva E."/>
            <person name="Sirven C."/>
            <person name="Soanes D.M."/>
            <person name="Talbot N.J."/>
            <person name="Templeton M."/>
            <person name="Yandava C."/>
            <person name="Yarden O."/>
            <person name="Zeng Q."/>
            <person name="Rollins J.A."/>
            <person name="Lebrun M.H."/>
            <person name="Dickman M."/>
        </authorList>
    </citation>
    <scope>NUCLEOTIDE SEQUENCE [LARGE SCALE GENOMIC DNA]</scope>
    <source>
        <strain evidence="2">T4</strain>
    </source>
</reference>
<evidence type="ECO:0000313" key="2">
    <source>
        <dbReference type="Proteomes" id="UP000008177"/>
    </source>
</evidence>
<dbReference type="InParanoid" id="G2YFQ7"/>